<gene>
    <name evidence="1" type="ORF">ACFOS1_07340</name>
</gene>
<dbReference type="Proteomes" id="UP001595793">
    <property type="component" value="Unassembled WGS sequence"/>
</dbReference>
<organism evidence="1 2">
    <name type="scientific">Zunongwangia endophytica</name>
    <dbReference type="NCBI Taxonomy" id="1808945"/>
    <lineage>
        <taxon>Bacteria</taxon>
        <taxon>Pseudomonadati</taxon>
        <taxon>Bacteroidota</taxon>
        <taxon>Flavobacteriia</taxon>
        <taxon>Flavobacteriales</taxon>
        <taxon>Flavobacteriaceae</taxon>
        <taxon>Zunongwangia</taxon>
    </lineage>
</organism>
<name>A0ABV8H581_9FLAO</name>
<sequence length="180" mass="20407">MIQNLCNIVQEDNFDTFHKATIIEASKLPKFNHLTKAQDVLTIINNLPEEFQAMIIRFMPERFNLSNKTKIQKGSRIYKTDFSLPLSPQDANIQSLLETYNNKEVVVLITRHSHSYLYGTSEQPLLFTYEELHNPAPSGLKGYTLSMNNESYGAALYFAGNEAEFPVVNRGLAFQLAGSL</sequence>
<dbReference type="RefSeq" id="WP_290234702.1">
    <property type="nucleotide sequence ID" value="NZ_JAUFPZ010000002.1"/>
</dbReference>
<protein>
    <submittedName>
        <fullName evidence="1">Uncharacterized protein</fullName>
    </submittedName>
</protein>
<evidence type="ECO:0000313" key="2">
    <source>
        <dbReference type="Proteomes" id="UP001595793"/>
    </source>
</evidence>
<keyword evidence="2" id="KW-1185">Reference proteome</keyword>
<proteinExistence type="predicted"/>
<accession>A0ABV8H581</accession>
<evidence type="ECO:0000313" key="1">
    <source>
        <dbReference type="EMBL" id="MFC4027213.1"/>
    </source>
</evidence>
<dbReference type="EMBL" id="JBHSAS010000006">
    <property type="protein sequence ID" value="MFC4027213.1"/>
    <property type="molecule type" value="Genomic_DNA"/>
</dbReference>
<comment type="caution">
    <text evidence="1">The sequence shown here is derived from an EMBL/GenBank/DDBJ whole genome shotgun (WGS) entry which is preliminary data.</text>
</comment>
<reference evidence="2" key="1">
    <citation type="journal article" date="2019" name="Int. J. Syst. Evol. Microbiol.">
        <title>The Global Catalogue of Microorganisms (GCM) 10K type strain sequencing project: providing services to taxonomists for standard genome sequencing and annotation.</title>
        <authorList>
            <consortium name="The Broad Institute Genomics Platform"/>
            <consortium name="The Broad Institute Genome Sequencing Center for Infectious Disease"/>
            <person name="Wu L."/>
            <person name="Ma J."/>
        </authorList>
    </citation>
    <scope>NUCLEOTIDE SEQUENCE [LARGE SCALE GENOMIC DNA]</scope>
    <source>
        <strain evidence="2">CECT 9128</strain>
    </source>
</reference>